<evidence type="ECO:0000313" key="3">
    <source>
        <dbReference type="Proteomes" id="UP001289374"/>
    </source>
</evidence>
<gene>
    <name evidence="2" type="ORF">Sango_1982000</name>
</gene>
<dbReference type="Proteomes" id="UP001289374">
    <property type="component" value="Unassembled WGS sequence"/>
</dbReference>
<dbReference type="EMBL" id="JACGWL010000011">
    <property type="protein sequence ID" value="KAK4392042.1"/>
    <property type="molecule type" value="Genomic_DNA"/>
</dbReference>
<dbReference type="PANTHER" id="PTHR36064">
    <property type="entry name" value="EMBRYO DEFECTIVE 2735"/>
    <property type="match status" value="1"/>
</dbReference>
<accession>A0AAE2BNL1</accession>
<reference evidence="2" key="1">
    <citation type="submission" date="2020-06" db="EMBL/GenBank/DDBJ databases">
        <authorList>
            <person name="Li T."/>
            <person name="Hu X."/>
            <person name="Zhang T."/>
            <person name="Song X."/>
            <person name="Zhang H."/>
            <person name="Dai N."/>
            <person name="Sheng W."/>
            <person name="Hou X."/>
            <person name="Wei L."/>
        </authorList>
    </citation>
    <scope>NUCLEOTIDE SEQUENCE</scope>
    <source>
        <strain evidence="2">K16</strain>
        <tissue evidence="2">Leaf</tissue>
    </source>
</reference>
<comment type="caution">
    <text evidence="2">The sequence shown here is derived from an EMBL/GenBank/DDBJ whole genome shotgun (WGS) entry which is preliminary data.</text>
</comment>
<proteinExistence type="predicted"/>
<name>A0AAE2BNL1_9LAMI</name>
<organism evidence="2 3">
    <name type="scientific">Sesamum angolense</name>
    <dbReference type="NCBI Taxonomy" id="2727404"/>
    <lineage>
        <taxon>Eukaryota</taxon>
        <taxon>Viridiplantae</taxon>
        <taxon>Streptophyta</taxon>
        <taxon>Embryophyta</taxon>
        <taxon>Tracheophyta</taxon>
        <taxon>Spermatophyta</taxon>
        <taxon>Magnoliopsida</taxon>
        <taxon>eudicotyledons</taxon>
        <taxon>Gunneridae</taxon>
        <taxon>Pentapetalae</taxon>
        <taxon>asterids</taxon>
        <taxon>lamiids</taxon>
        <taxon>Lamiales</taxon>
        <taxon>Pedaliaceae</taxon>
        <taxon>Sesamum</taxon>
    </lineage>
</organism>
<feature type="region of interest" description="Disordered" evidence="1">
    <location>
        <begin position="161"/>
        <end position="185"/>
    </location>
</feature>
<evidence type="ECO:0000313" key="2">
    <source>
        <dbReference type="EMBL" id="KAK4392042.1"/>
    </source>
</evidence>
<protein>
    <submittedName>
        <fullName evidence="2">Uncharacterized protein</fullName>
    </submittedName>
</protein>
<dbReference type="AlphaFoldDB" id="A0AAE2BNL1"/>
<sequence>MEVRVKEKKMMRKWACPVRLTKSLVHRISKSKLTREASVQFCTVTQFASPRPKFEDPIRRNWETKGDIVYWQWGRKIFEVKYFDHTRCWLKRRESKPRKVYDYVRYDLKEIAFPSSLPDPPHIEKRRKLSWKERFLVLKEASRLYAASWVRDIGPELRPYDYKKKEQSEDKSNEEKTATKEREPSTLEDLGKEHCRCCCKGGMETLRPALQRVYMTRASAYRDALRSFIEGYQEGIQQVMEKKEDSKSQVGEDSQEIDLNYLKEQLALFSSQSGYQDYSLYYCWLNITSTGAAGPGDIGGSVISSIKLSSLSPILDFPLLLFIANGYDDDDDDETLRQNHYSSRVRTCE</sequence>
<keyword evidence="3" id="KW-1185">Reference proteome</keyword>
<evidence type="ECO:0000256" key="1">
    <source>
        <dbReference type="SAM" id="MobiDB-lite"/>
    </source>
</evidence>
<reference evidence="2" key="2">
    <citation type="journal article" date="2024" name="Plant">
        <title>Genomic evolution and insights into agronomic trait innovations of Sesamum species.</title>
        <authorList>
            <person name="Miao H."/>
            <person name="Wang L."/>
            <person name="Qu L."/>
            <person name="Liu H."/>
            <person name="Sun Y."/>
            <person name="Le M."/>
            <person name="Wang Q."/>
            <person name="Wei S."/>
            <person name="Zheng Y."/>
            <person name="Lin W."/>
            <person name="Duan Y."/>
            <person name="Cao H."/>
            <person name="Xiong S."/>
            <person name="Wang X."/>
            <person name="Wei L."/>
            <person name="Li C."/>
            <person name="Ma Q."/>
            <person name="Ju M."/>
            <person name="Zhao R."/>
            <person name="Li G."/>
            <person name="Mu C."/>
            <person name="Tian Q."/>
            <person name="Mei H."/>
            <person name="Zhang T."/>
            <person name="Gao T."/>
            <person name="Zhang H."/>
        </authorList>
    </citation>
    <scope>NUCLEOTIDE SEQUENCE</scope>
    <source>
        <strain evidence="2">K16</strain>
    </source>
</reference>